<dbReference type="Pfam" id="PF04093">
    <property type="entry name" value="MreD"/>
    <property type="match status" value="1"/>
</dbReference>
<keyword evidence="6 8" id="KW-1133">Transmembrane helix</keyword>
<keyword evidence="5" id="KW-0133">Cell shape</keyword>
<evidence type="ECO:0000256" key="6">
    <source>
        <dbReference type="ARBA" id="ARBA00022989"/>
    </source>
</evidence>
<evidence type="ECO:0000256" key="7">
    <source>
        <dbReference type="ARBA" id="ARBA00023136"/>
    </source>
</evidence>
<feature type="transmembrane region" description="Helical" evidence="8">
    <location>
        <begin position="101"/>
        <end position="121"/>
    </location>
</feature>
<evidence type="ECO:0000256" key="5">
    <source>
        <dbReference type="ARBA" id="ARBA00022960"/>
    </source>
</evidence>
<dbReference type="AlphaFoldDB" id="A0AAE3IT78"/>
<evidence type="ECO:0000256" key="4">
    <source>
        <dbReference type="ARBA" id="ARBA00022692"/>
    </source>
</evidence>
<accession>A0AAE3IT78</accession>
<evidence type="ECO:0000256" key="2">
    <source>
        <dbReference type="ARBA" id="ARBA00007776"/>
    </source>
</evidence>
<comment type="similarity">
    <text evidence="2">Belongs to the MreD family.</text>
</comment>
<protein>
    <submittedName>
        <fullName evidence="9">Rod shape-determining protein MreD</fullName>
    </submittedName>
</protein>
<keyword evidence="4 8" id="KW-0812">Transmembrane</keyword>
<comment type="caution">
    <text evidence="9">The sequence shown here is derived from an EMBL/GenBank/DDBJ whole genome shotgun (WGS) entry which is preliminary data.</text>
</comment>
<dbReference type="InterPro" id="IPR007227">
    <property type="entry name" value="Cell_shape_determining_MreD"/>
</dbReference>
<reference evidence="9" key="1">
    <citation type="submission" date="2022-10" db="EMBL/GenBank/DDBJ databases">
        <title>Description of Fervidibacillus gen. nov. in the family Fervidibacillaceae fam. nov. with two species, Fervidibacillus albus sp. nov., and Fervidibacillus halotolerans sp. nov., isolated from tidal flat sediments.</title>
        <authorList>
            <person name="Kwon K.K."/>
            <person name="Yang S.-H."/>
        </authorList>
    </citation>
    <scope>NUCLEOTIDE SEQUENCE</scope>
    <source>
        <strain evidence="9">JCM 19140</strain>
    </source>
</reference>
<dbReference type="RefSeq" id="WP_263073246.1">
    <property type="nucleotide sequence ID" value="NZ_JAOUSF010000003.1"/>
</dbReference>
<dbReference type="GO" id="GO:0005886">
    <property type="term" value="C:plasma membrane"/>
    <property type="evidence" value="ECO:0007669"/>
    <property type="project" value="UniProtKB-SubCell"/>
</dbReference>
<keyword evidence="3" id="KW-1003">Cell membrane</keyword>
<dbReference type="EMBL" id="JAOUSF010000003">
    <property type="protein sequence ID" value="MCU9614011.1"/>
    <property type="molecule type" value="Genomic_DNA"/>
</dbReference>
<dbReference type="GO" id="GO:0008360">
    <property type="term" value="P:regulation of cell shape"/>
    <property type="evidence" value="ECO:0007669"/>
    <property type="project" value="UniProtKB-KW"/>
</dbReference>
<feature type="transmembrane region" description="Helical" evidence="8">
    <location>
        <begin position="34"/>
        <end position="52"/>
    </location>
</feature>
<sequence length="179" mass="21225">MNKKWWIPIFAIIFFDIESIFANYFPVQLISEDWICVPRFLLSFFIFIAVYYDKKLALIYGLVFGLIMDIVFIDILGIYLFWYPAIIYGVSKLMKIIHTHLLILAFITLLAITVLEFGVYGFNFILQITDMPIEHFVNNRLFPTLLLNLVFYLLLAYPLKKYFTLIKKVKEEEEGMFQS</sequence>
<dbReference type="NCBIfam" id="TIGR03426">
    <property type="entry name" value="shape_MreD"/>
    <property type="match status" value="1"/>
</dbReference>
<name>A0AAE3IT78_9BACI</name>
<proteinExistence type="inferred from homology"/>
<feature type="transmembrane region" description="Helical" evidence="8">
    <location>
        <begin position="141"/>
        <end position="159"/>
    </location>
</feature>
<dbReference type="Proteomes" id="UP001209318">
    <property type="component" value="Unassembled WGS sequence"/>
</dbReference>
<keyword evidence="7 8" id="KW-0472">Membrane</keyword>
<feature type="transmembrane region" description="Helical" evidence="8">
    <location>
        <begin position="6"/>
        <end position="27"/>
    </location>
</feature>
<evidence type="ECO:0000256" key="3">
    <source>
        <dbReference type="ARBA" id="ARBA00022475"/>
    </source>
</evidence>
<organism evidence="9 10">
    <name type="scientific">Perspicuibacillus lycopersici</name>
    <dbReference type="NCBI Taxonomy" id="1325689"/>
    <lineage>
        <taxon>Bacteria</taxon>
        <taxon>Bacillati</taxon>
        <taxon>Bacillota</taxon>
        <taxon>Bacilli</taxon>
        <taxon>Bacillales</taxon>
        <taxon>Bacillaceae</taxon>
        <taxon>Perspicuibacillus</taxon>
    </lineage>
</organism>
<evidence type="ECO:0000313" key="10">
    <source>
        <dbReference type="Proteomes" id="UP001209318"/>
    </source>
</evidence>
<comment type="subcellular location">
    <subcellularLocation>
        <location evidence="1">Cell membrane</location>
        <topology evidence="1">Multi-pass membrane protein</topology>
    </subcellularLocation>
</comment>
<evidence type="ECO:0000256" key="1">
    <source>
        <dbReference type="ARBA" id="ARBA00004651"/>
    </source>
</evidence>
<gene>
    <name evidence="9" type="primary">mreD</name>
    <name evidence="9" type="ORF">OEV98_10605</name>
</gene>
<evidence type="ECO:0000256" key="8">
    <source>
        <dbReference type="SAM" id="Phobius"/>
    </source>
</evidence>
<keyword evidence="10" id="KW-1185">Reference proteome</keyword>
<evidence type="ECO:0000313" key="9">
    <source>
        <dbReference type="EMBL" id="MCU9614011.1"/>
    </source>
</evidence>
<feature type="transmembrane region" description="Helical" evidence="8">
    <location>
        <begin position="58"/>
        <end position="81"/>
    </location>
</feature>